<evidence type="ECO:0000313" key="1">
    <source>
        <dbReference type="EMBL" id="MFD2090705.1"/>
    </source>
</evidence>
<organism evidence="1 2">
    <name type="scientific">Blastococcus deserti</name>
    <dbReference type="NCBI Taxonomy" id="2259033"/>
    <lineage>
        <taxon>Bacteria</taxon>
        <taxon>Bacillati</taxon>
        <taxon>Actinomycetota</taxon>
        <taxon>Actinomycetes</taxon>
        <taxon>Geodermatophilales</taxon>
        <taxon>Geodermatophilaceae</taxon>
        <taxon>Blastococcus</taxon>
    </lineage>
</organism>
<dbReference type="Proteomes" id="UP001597402">
    <property type="component" value="Unassembled WGS sequence"/>
</dbReference>
<sequence length="444" mass="48076">MIRELRVLPPLAIARFGAAPTPMDNYDVTVDPQRPLGYRFLRPAETLEVDRATGEITRAFVPNAVTFTENGLVRPVAPFLEAWALTDDDQLEPLTPELLAPEGATVSDVTWRVEVANLKVLRRTGDDADRVTADSGDIGDHAVHPLQGRCANFWPGKVIPFGSVQFIRPTAAHPAIRLRFTPGRGFVYGASRTPPPAGPPPDASVRDVVYDASRGRWQGYRDRGPLTTVPGQIYALDAQGASRGYLDDGCDGLVRVTLTLGDRTLSAFGRVGVGPPTYAPDGLPIRTVADELEQALFGPDPAPEEATLEHVEEIVRRAFENVRLMNTAAQNVGGMAAHDQGEGRRREPIMARALVDTVALEQLHMSLLLALRSGAAPWFADVLRDHDEVGDLTDRGRRKMPAMMRGADGRHLALTRRQVALIRALVRGPVFPDAGGGTDGGAQP</sequence>
<keyword evidence="2" id="KW-1185">Reference proteome</keyword>
<comment type="caution">
    <text evidence="1">The sequence shown here is derived from an EMBL/GenBank/DDBJ whole genome shotgun (WGS) entry which is preliminary data.</text>
</comment>
<dbReference type="RefSeq" id="WP_376871985.1">
    <property type="nucleotide sequence ID" value="NZ_JBHUHP010000002.1"/>
</dbReference>
<protein>
    <submittedName>
        <fullName evidence="1">Uncharacterized protein</fullName>
    </submittedName>
</protein>
<gene>
    <name evidence="1" type="ORF">ACFSHS_03885</name>
</gene>
<evidence type="ECO:0000313" key="2">
    <source>
        <dbReference type="Proteomes" id="UP001597402"/>
    </source>
</evidence>
<reference evidence="2" key="1">
    <citation type="journal article" date="2019" name="Int. J. Syst. Evol. Microbiol.">
        <title>The Global Catalogue of Microorganisms (GCM) 10K type strain sequencing project: providing services to taxonomists for standard genome sequencing and annotation.</title>
        <authorList>
            <consortium name="The Broad Institute Genomics Platform"/>
            <consortium name="The Broad Institute Genome Sequencing Center for Infectious Disease"/>
            <person name="Wu L."/>
            <person name="Ma J."/>
        </authorList>
    </citation>
    <scope>NUCLEOTIDE SEQUENCE [LARGE SCALE GENOMIC DNA]</scope>
    <source>
        <strain evidence="2">JCM 3338</strain>
    </source>
</reference>
<dbReference type="EMBL" id="JBHUHP010000002">
    <property type="protein sequence ID" value="MFD2090705.1"/>
    <property type="molecule type" value="Genomic_DNA"/>
</dbReference>
<name>A0ABW4X5M0_9ACTN</name>
<accession>A0ABW4X5M0</accession>
<proteinExistence type="predicted"/>